<evidence type="ECO:0000256" key="2">
    <source>
        <dbReference type="PROSITE-ProRule" id="PRU00703"/>
    </source>
</evidence>
<comment type="caution">
    <text evidence="5">The sequence shown here is derived from an EMBL/GenBank/DDBJ whole genome shotgun (WGS) entry which is preliminary data.</text>
</comment>
<dbReference type="InterPro" id="IPR051257">
    <property type="entry name" value="Diverse_CBS-Domain"/>
</dbReference>
<reference evidence="5" key="1">
    <citation type="submission" date="2021-02" db="EMBL/GenBank/DDBJ databases">
        <authorList>
            <person name="Dougan E. K."/>
            <person name="Rhodes N."/>
            <person name="Thang M."/>
            <person name="Chan C."/>
        </authorList>
    </citation>
    <scope>NUCLEOTIDE SEQUENCE</scope>
</reference>
<proteinExistence type="predicted"/>
<evidence type="ECO:0000313" key="5">
    <source>
        <dbReference type="EMBL" id="CAE8599855.1"/>
    </source>
</evidence>
<dbReference type="PANTHER" id="PTHR43080">
    <property type="entry name" value="CBS DOMAIN-CONTAINING PROTEIN CBSX3, MITOCHONDRIAL"/>
    <property type="match status" value="1"/>
</dbReference>
<dbReference type="InterPro" id="IPR046342">
    <property type="entry name" value="CBS_dom_sf"/>
</dbReference>
<gene>
    <name evidence="5" type="ORF">PGLA1383_LOCUS18196</name>
</gene>
<dbReference type="PANTHER" id="PTHR43080:SF2">
    <property type="entry name" value="CBS DOMAIN-CONTAINING PROTEIN"/>
    <property type="match status" value="1"/>
</dbReference>
<dbReference type="PROSITE" id="PS51371">
    <property type="entry name" value="CBS"/>
    <property type="match status" value="2"/>
</dbReference>
<evidence type="ECO:0000313" key="6">
    <source>
        <dbReference type="Proteomes" id="UP000654075"/>
    </source>
</evidence>
<accession>A0A813EN84</accession>
<feature type="domain" description="CBS" evidence="4">
    <location>
        <begin position="617"/>
        <end position="674"/>
    </location>
</feature>
<dbReference type="AlphaFoldDB" id="A0A813EN84"/>
<dbReference type="Proteomes" id="UP000654075">
    <property type="component" value="Unassembled WGS sequence"/>
</dbReference>
<feature type="region of interest" description="Disordered" evidence="3">
    <location>
        <begin position="44"/>
        <end position="65"/>
    </location>
</feature>
<dbReference type="OrthoDB" id="418595at2759"/>
<dbReference type="Gene3D" id="3.10.580.10">
    <property type="entry name" value="CBS-domain"/>
    <property type="match status" value="2"/>
</dbReference>
<sequence length="694" mass="72367">MQGLLERVSERLAPAGGSVPSDPAKAVSVLPEITASAHAALPADSKTAPGALEESSKAQSSAGATCSPEATLADLAQLLLSTGHSAAEVRSESQFTRSISEQDILLGYLKGTPWDLKVGEWLRGLGSEETTFDTGGRRRGQLDASTLAVARLGRPADLVKNFLRKEGQEGNSFVANAAVSQIMEPVNSLPVCDHCCTLQELLQALLRSPSGAALVTDGRSLLGLCRAADVLWAFCQRVDLGEKMWKRLAGRCDLHGLSCHAIAADTPLQSAALAMVQASEARAVSDGLLPHLLAYQPGGKALVGVLSPQQLLSSVPARLFAPPEMEPHQLETPKAWLQHHPTTVGDVVAQRKTPFCFANESLGEACDDLAKSGRTAAIVLDATNGAMRGVLTENDILQAFVNGESWDCLIDSWLRGDDARMPGFVLPVLTLASHANLAEAASCMACMAETRAPPGFPAFACHHLLVRGHFDAEDRCHFRLLSALDIALGLTTIAAPWLAAEGLAGELGTPPVVSQAMKPRGLAVTCTAEDSLADAFWALADSLQNCALVAGEEDFGEALVLQAGESGEAGGQLLKGPAGVAICGVVTVADVVRAVSIHEAGKCSHTSLGCWLLGQGISPCGRSIAAESSLAAAALAMVQRGVHHLLVVGGLSGEVLGVISALDIVVAMDKWLSERSHLTQGASALESVVESLEL</sequence>
<dbReference type="SUPFAM" id="SSF54631">
    <property type="entry name" value="CBS-domain pair"/>
    <property type="match status" value="2"/>
</dbReference>
<feature type="domain" description="CBS" evidence="4">
    <location>
        <begin position="349"/>
        <end position="408"/>
    </location>
</feature>
<dbReference type="SMART" id="SM00116">
    <property type="entry name" value="CBS"/>
    <property type="match status" value="2"/>
</dbReference>
<evidence type="ECO:0000256" key="3">
    <source>
        <dbReference type="SAM" id="MobiDB-lite"/>
    </source>
</evidence>
<organism evidence="5 6">
    <name type="scientific">Polarella glacialis</name>
    <name type="common">Dinoflagellate</name>
    <dbReference type="NCBI Taxonomy" id="89957"/>
    <lineage>
        <taxon>Eukaryota</taxon>
        <taxon>Sar</taxon>
        <taxon>Alveolata</taxon>
        <taxon>Dinophyceae</taxon>
        <taxon>Suessiales</taxon>
        <taxon>Suessiaceae</taxon>
        <taxon>Polarella</taxon>
    </lineage>
</organism>
<name>A0A813EN84_POLGL</name>
<protein>
    <recommendedName>
        <fullName evidence="4">CBS domain-containing protein</fullName>
    </recommendedName>
</protein>
<feature type="region of interest" description="Disordered" evidence="3">
    <location>
        <begin position="1"/>
        <end position="24"/>
    </location>
</feature>
<keyword evidence="1 2" id="KW-0129">CBS domain</keyword>
<evidence type="ECO:0000256" key="1">
    <source>
        <dbReference type="ARBA" id="ARBA00023122"/>
    </source>
</evidence>
<dbReference type="Pfam" id="PF00571">
    <property type="entry name" value="CBS"/>
    <property type="match status" value="2"/>
</dbReference>
<dbReference type="InterPro" id="IPR000644">
    <property type="entry name" value="CBS_dom"/>
</dbReference>
<evidence type="ECO:0000259" key="4">
    <source>
        <dbReference type="PROSITE" id="PS51371"/>
    </source>
</evidence>
<dbReference type="EMBL" id="CAJNNV010011544">
    <property type="protein sequence ID" value="CAE8599855.1"/>
    <property type="molecule type" value="Genomic_DNA"/>
</dbReference>
<keyword evidence="6" id="KW-1185">Reference proteome</keyword>